<keyword evidence="17" id="KW-1185">Reference proteome</keyword>
<gene>
    <name evidence="16" type="ORF">JOF44_000917</name>
</gene>
<comment type="caution">
    <text evidence="16">The sequence shown here is derived from an EMBL/GenBank/DDBJ whole genome shotgun (WGS) entry which is preliminary data.</text>
</comment>
<evidence type="ECO:0000313" key="16">
    <source>
        <dbReference type="EMBL" id="MBP2408014.1"/>
    </source>
</evidence>
<reference evidence="16 17" key="1">
    <citation type="submission" date="2021-03" db="EMBL/GenBank/DDBJ databases">
        <title>Sequencing the genomes of 1000 actinobacteria strains.</title>
        <authorList>
            <person name="Klenk H.-P."/>
        </authorList>
    </citation>
    <scope>NUCLEOTIDE SEQUENCE [LARGE SCALE GENOMIC DNA]</scope>
    <source>
        <strain evidence="16 17">DSM 14564</strain>
    </source>
</reference>
<dbReference type="EMBL" id="JAGIOC010000001">
    <property type="protein sequence ID" value="MBP2408014.1"/>
    <property type="molecule type" value="Genomic_DNA"/>
</dbReference>
<keyword evidence="6 14" id="KW-0808">Transferase</keyword>
<organism evidence="16 17">
    <name type="scientific">Brachybacterium fresconis</name>
    <dbReference type="NCBI Taxonomy" id="173363"/>
    <lineage>
        <taxon>Bacteria</taxon>
        <taxon>Bacillati</taxon>
        <taxon>Actinomycetota</taxon>
        <taxon>Actinomycetes</taxon>
        <taxon>Micrococcales</taxon>
        <taxon>Dermabacteraceae</taxon>
        <taxon>Brachybacterium</taxon>
    </lineage>
</organism>
<evidence type="ECO:0000256" key="6">
    <source>
        <dbReference type="ARBA" id="ARBA00022679"/>
    </source>
</evidence>
<dbReference type="Proteomes" id="UP000698222">
    <property type="component" value="Unassembled WGS sequence"/>
</dbReference>
<evidence type="ECO:0000313" key="17">
    <source>
        <dbReference type="Proteomes" id="UP000698222"/>
    </source>
</evidence>
<keyword evidence="8 14" id="KW-0067">ATP-binding</keyword>
<dbReference type="PANTHER" id="PTHR12213">
    <property type="entry name" value="CORRINOID ADENOSYLTRANSFERASE"/>
    <property type="match status" value="1"/>
</dbReference>
<evidence type="ECO:0000259" key="15">
    <source>
        <dbReference type="Pfam" id="PF01923"/>
    </source>
</evidence>
<accession>A0ABS4YGW6</accession>
<evidence type="ECO:0000256" key="13">
    <source>
        <dbReference type="ARBA" id="ARBA00048692"/>
    </source>
</evidence>
<comment type="catalytic activity">
    <reaction evidence="12 14">
        <text>2 cob(II)yrinate a,c diamide + reduced [electron-transfer flavoprotein] + 2 ATP = 2 adenosylcob(III)yrinate a,c-diamide + 2 triphosphate + oxidized [electron-transfer flavoprotein] + 3 H(+)</text>
        <dbReference type="Rhea" id="RHEA:11528"/>
        <dbReference type="Rhea" id="RHEA-COMP:10685"/>
        <dbReference type="Rhea" id="RHEA-COMP:10686"/>
        <dbReference type="ChEBI" id="CHEBI:15378"/>
        <dbReference type="ChEBI" id="CHEBI:18036"/>
        <dbReference type="ChEBI" id="CHEBI:30616"/>
        <dbReference type="ChEBI" id="CHEBI:57692"/>
        <dbReference type="ChEBI" id="CHEBI:58307"/>
        <dbReference type="ChEBI" id="CHEBI:58503"/>
        <dbReference type="ChEBI" id="CHEBI:58537"/>
        <dbReference type="EC" id="2.5.1.17"/>
    </reaction>
</comment>
<dbReference type="InterPro" id="IPR016030">
    <property type="entry name" value="CblAdoTrfase-like"/>
</dbReference>
<dbReference type="InterPro" id="IPR036451">
    <property type="entry name" value="CblAdoTrfase-like_sf"/>
</dbReference>
<evidence type="ECO:0000256" key="5">
    <source>
        <dbReference type="ARBA" id="ARBA00022573"/>
    </source>
</evidence>
<evidence type="ECO:0000256" key="4">
    <source>
        <dbReference type="ARBA" id="ARBA00020963"/>
    </source>
</evidence>
<keyword evidence="7 14" id="KW-0547">Nucleotide-binding</keyword>
<proteinExistence type="inferred from homology"/>
<dbReference type="Gene3D" id="1.20.1200.10">
    <property type="entry name" value="Cobalamin adenosyltransferase-like"/>
    <property type="match status" value="1"/>
</dbReference>
<evidence type="ECO:0000256" key="12">
    <source>
        <dbReference type="ARBA" id="ARBA00048555"/>
    </source>
</evidence>
<dbReference type="PANTHER" id="PTHR12213:SF0">
    <property type="entry name" value="CORRINOID ADENOSYLTRANSFERASE MMAB"/>
    <property type="match status" value="1"/>
</dbReference>
<keyword evidence="5 14" id="KW-0169">Cobalamin biosynthesis</keyword>
<evidence type="ECO:0000256" key="10">
    <source>
        <dbReference type="ARBA" id="ARBA00033334"/>
    </source>
</evidence>
<name>A0ABS4YGW6_9MICO</name>
<evidence type="ECO:0000256" key="3">
    <source>
        <dbReference type="ARBA" id="ARBA00012454"/>
    </source>
</evidence>
<evidence type="ECO:0000256" key="2">
    <source>
        <dbReference type="ARBA" id="ARBA00007487"/>
    </source>
</evidence>
<evidence type="ECO:0000256" key="14">
    <source>
        <dbReference type="RuleBase" id="RU366026"/>
    </source>
</evidence>
<comment type="pathway">
    <text evidence="1 14">Cofactor biosynthesis; adenosylcobalamin biosynthesis; adenosylcobalamin from cob(II)yrinate a,c-diamide: step 2/7.</text>
</comment>
<comment type="similarity">
    <text evidence="2 14">Belongs to the Cob(I)alamin adenosyltransferase family.</text>
</comment>
<feature type="domain" description="Cobalamin adenosyltransferase-like" evidence="15">
    <location>
        <begin position="23"/>
        <end position="182"/>
    </location>
</feature>
<dbReference type="RefSeq" id="WP_209887877.1">
    <property type="nucleotide sequence ID" value="NZ_BAAAJV010000002.1"/>
</dbReference>
<evidence type="ECO:0000256" key="8">
    <source>
        <dbReference type="ARBA" id="ARBA00022840"/>
    </source>
</evidence>
<evidence type="ECO:0000256" key="11">
    <source>
        <dbReference type="ARBA" id="ARBA00033354"/>
    </source>
</evidence>
<dbReference type="Pfam" id="PF01923">
    <property type="entry name" value="Cob_adeno_trans"/>
    <property type="match status" value="1"/>
</dbReference>
<protein>
    <recommendedName>
        <fullName evidence="4 14">Corrinoid adenosyltransferase</fullName>
        <ecNumber evidence="3 14">2.5.1.17</ecNumber>
    </recommendedName>
    <alternativeName>
        <fullName evidence="9 14">Cob(II)alamin adenosyltransferase</fullName>
    </alternativeName>
    <alternativeName>
        <fullName evidence="11 14">Cob(II)yrinic acid a,c-diamide adenosyltransferase</fullName>
    </alternativeName>
    <alternativeName>
        <fullName evidence="10 14">Cobinamide/cobalamin adenosyltransferase</fullName>
    </alternativeName>
</protein>
<dbReference type="InterPro" id="IPR029499">
    <property type="entry name" value="PduO-typ"/>
</dbReference>
<sequence length="204" mass="21949">MSDAQHSHRGEDASLHRSAHALGRTDLGDVGEVTKHDSRLSAFGACEEANVAVGTALAFGDFGVEVAATLTSVQNDLFDLAADLSVPFDETDESDVVRITEQHLTWVDRAYEHYSSQLSPVDGYIVPGGTVPATLLYQARVAVRRAERTTLAAMAEFPGSTNALVPRYLNSASSLFFVLARTHNAELGDTMWNPLGSVTARTQN</sequence>
<evidence type="ECO:0000256" key="1">
    <source>
        <dbReference type="ARBA" id="ARBA00005121"/>
    </source>
</evidence>
<dbReference type="GO" id="GO:0008817">
    <property type="term" value="F:corrinoid adenosyltransferase activity"/>
    <property type="evidence" value="ECO:0007669"/>
    <property type="project" value="UniProtKB-EC"/>
</dbReference>
<dbReference type="SUPFAM" id="SSF89028">
    <property type="entry name" value="Cobalamin adenosyltransferase-like"/>
    <property type="match status" value="1"/>
</dbReference>
<evidence type="ECO:0000256" key="9">
    <source>
        <dbReference type="ARBA" id="ARBA00031529"/>
    </source>
</evidence>
<comment type="catalytic activity">
    <reaction evidence="13 14">
        <text>2 cob(II)alamin + reduced [electron-transfer flavoprotein] + 2 ATP = 2 adenosylcob(III)alamin + 2 triphosphate + oxidized [electron-transfer flavoprotein] + 3 H(+)</text>
        <dbReference type="Rhea" id="RHEA:28671"/>
        <dbReference type="Rhea" id="RHEA-COMP:10685"/>
        <dbReference type="Rhea" id="RHEA-COMP:10686"/>
        <dbReference type="ChEBI" id="CHEBI:15378"/>
        <dbReference type="ChEBI" id="CHEBI:16304"/>
        <dbReference type="ChEBI" id="CHEBI:18036"/>
        <dbReference type="ChEBI" id="CHEBI:18408"/>
        <dbReference type="ChEBI" id="CHEBI:30616"/>
        <dbReference type="ChEBI" id="CHEBI:57692"/>
        <dbReference type="ChEBI" id="CHEBI:58307"/>
        <dbReference type="EC" id="2.5.1.17"/>
    </reaction>
</comment>
<dbReference type="EC" id="2.5.1.17" evidence="3 14"/>
<evidence type="ECO:0000256" key="7">
    <source>
        <dbReference type="ARBA" id="ARBA00022741"/>
    </source>
</evidence>